<evidence type="ECO:0000256" key="1">
    <source>
        <dbReference type="ARBA" id="ARBA00009129"/>
    </source>
</evidence>
<accession>A0AAD6DKG2</accession>
<feature type="compositionally biased region" description="Basic and acidic residues" evidence="2">
    <location>
        <begin position="90"/>
        <end position="99"/>
    </location>
</feature>
<comment type="similarity">
    <text evidence="1">Belongs to the UPF0337 (CsbD) family.</text>
</comment>
<feature type="domain" description="CsbD-like" evidence="3">
    <location>
        <begin position="98"/>
        <end position="144"/>
    </location>
</feature>
<evidence type="ECO:0000256" key="2">
    <source>
        <dbReference type="SAM" id="MobiDB-lite"/>
    </source>
</evidence>
<feature type="compositionally biased region" description="Polar residues" evidence="2">
    <location>
        <begin position="30"/>
        <end position="55"/>
    </location>
</feature>
<dbReference type="InterPro" id="IPR008462">
    <property type="entry name" value="CsbD"/>
</dbReference>
<evidence type="ECO:0000313" key="5">
    <source>
        <dbReference type="Proteomes" id="UP001213799"/>
    </source>
</evidence>
<evidence type="ECO:0000313" key="4">
    <source>
        <dbReference type="EMBL" id="KAJ5588063.1"/>
    </source>
</evidence>
<keyword evidence="5" id="KW-1185">Reference proteome</keyword>
<feature type="compositionally biased region" description="Basic and acidic residues" evidence="2">
    <location>
        <begin position="56"/>
        <end position="71"/>
    </location>
</feature>
<dbReference type="PANTHER" id="PTHR40460:SF1">
    <property type="entry name" value="CSBD-LIKE DOMAIN-CONTAINING PROTEIN"/>
    <property type="match status" value="1"/>
</dbReference>
<reference evidence="4" key="1">
    <citation type="journal article" date="2023" name="IMA Fungus">
        <title>Comparative genomic study of the Penicillium genus elucidates a diverse pangenome and 15 lateral gene transfer events.</title>
        <authorList>
            <person name="Petersen C."/>
            <person name="Sorensen T."/>
            <person name="Nielsen M.R."/>
            <person name="Sondergaard T.E."/>
            <person name="Sorensen J.L."/>
            <person name="Fitzpatrick D.A."/>
            <person name="Frisvad J.C."/>
            <person name="Nielsen K.L."/>
        </authorList>
    </citation>
    <scope>NUCLEOTIDE SEQUENCE</scope>
    <source>
        <strain evidence="4">IBT 12815</strain>
    </source>
</reference>
<feature type="region of interest" description="Disordered" evidence="2">
    <location>
        <begin position="24"/>
        <end position="197"/>
    </location>
</feature>
<dbReference type="GeneID" id="81592037"/>
<feature type="compositionally biased region" description="Basic and acidic residues" evidence="2">
    <location>
        <begin position="167"/>
        <end position="197"/>
    </location>
</feature>
<feature type="compositionally biased region" description="Basic and acidic residues" evidence="2">
    <location>
        <begin position="133"/>
        <end position="145"/>
    </location>
</feature>
<reference evidence="4" key="2">
    <citation type="submission" date="2023-01" db="EMBL/GenBank/DDBJ databases">
        <authorList>
            <person name="Petersen C."/>
        </authorList>
    </citation>
    <scope>NUCLEOTIDE SEQUENCE</scope>
    <source>
        <strain evidence="4">IBT 12815</strain>
    </source>
</reference>
<name>A0AAD6DKG2_9EURO</name>
<gene>
    <name evidence="4" type="ORF">N7537_010741</name>
</gene>
<dbReference type="SUPFAM" id="SSF69047">
    <property type="entry name" value="Hypothetical protein YjbJ"/>
    <property type="match status" value="1"/>
</dbReference>
<sequence>MSDNTGNASTGQSYIDQATGLAQRAMGTVTGDSSTQVSIHSSPPTPYHNTNASQTKGERKQEESQAKKDASHTTAKLGPFTADPNTGAVAKDDPKRDTGSWDQTVGSAKESVGNLIGNENLRRTGAEQNAAGKEQEAKGQLKDLGEGIQNRAQGTLGSIGAAVTGNRTEEEKYRDMHDEGKARQRGAEADIAKKGGA</sequence>
<protein>
    <recommendedName>
        <fullName evidence="3">CsbD-like domain-containing protein</fullName>
    </recommendedName>
</protein>
<proteinExistence type="inferred from homology"/>
<dbReference type="PANTHER" id="PTHR40460">
    <property type="entry name" value="CHROMOSOME 1, WHOLE GENOME SHOTGUN SEQUENCE"/>
    <property type="match status" value="1"/>
</dbReference>
<dbReference type="InterPro" id="IPR036629">
    <property type="entry name" value="YjbJ_sf"/>
</dbReference>
<comment type="caution">
    <text evidence="4">The sequence shown here is derived from an EMBL/GenBank/DDBJ whole genome shotgun (WGS) entry which is preliminary data.</text>
</comment>
<organism evidence="4 5">
    <name type="scientific">Penicillium hordei</name>
    <dbReference type="NCBI Taxonomy" id="40994"/>
    <lineage>
        <taxon>Eukaryota</taxon>
        <taxon>Fungi</taxon>
        <taxon>Dikarya</taxon>
        <taxon>Ascomycota</taxon>
        <taxon>Pezizomycotina</taxon>
        <taxon>Eurotiomycetes</taxon>
        <taxon>Eurotiomycetidae</taxon>
        <taxon>Eurotiales</taxon>
        <taxon>Aspergillaceae</taxon>
        <taxon>Penicillium</taxon>
    </lineage>
</organism>
<evidence type="ECO:0000259" key="3">
    <source>
        <dbReference type="Pfam" id="PF05532"/>
    </source>
</evidence>
<dbReference type="RefSeq" id="XP_056747082.1">
    <property type="nucleotide sequence ID" value="XM_056901795.1"/>
</dbReference>
<dbReference type="Proteomes" id="UP001213799">
    <property type="component" value="Unassembled WGS sequence"/>
</dbReference>
<dbReference type="AlphaFoldDB" id="A0AAD6DKG2"/>
<dbReference type="EMBL" id="JAQJAE010000006">
    <property type="protein sequence ID" value="KAJ5588063.1"/>
    <property type="molecule type" value="Genomic_DNA"/>
</dbReference>
<dbReference type="Pfam" id="PF05532">
    <property type="entry name" value="CsbD"/>
    <property type="match status" value="1"/>
</dbReference>